<protein>
    <submittedName>
        <fullName evidence="1">Uncharacterized protein</fullName>
    </submittedName>
</protein>
<dbReference type="EMBL" id="CM047902">
    <property type="protein sequence ID" value="KAJ0094511.1"/>
    <property type="molecule type" value="Genomic_DNA"/>
</dbReference>
<accession>A0ACC1B6D5</accession>
<evidence type="ECO:0000313" key="2">
    <source>
        <dbReference type="Proteomes" id="UP001164250"/>
    </source>
</evidence>
<keyword evidence="2" id="KW-1185">Reference proteome</keyword>
<gene>
    <name evidence="1" type="ORF">Patl1_15548</name>
</gene>
<comment type="caution">
    <text evidence="1">The sequence shown here is derived from an EMBL/GenBank/DDBJ whole genome shotgun (WGS) entry which is preliminary data.</text>
</comment>
<sequence>MTVIGTFKALVSWISTGRLRQTVAGCIDRSDKTLNSGEVLRVKICPGFTGEGKLSALEAKGVDNCKIEIENLDCASQEVEVPIFDGSACAWVEAIQEVGVKEALDQHGNNGEKNRYTCGLWRNDSFIAAFPSRKVHITCGIDFPKVPAIGCQWFSSAPLDESVYEMQIASSRNFCIYEEVESMRNAGLIKGGSLENALICSGTEGWLNTLLQFPDEPCRRHKGKHALHTDFARCLSGINLGGNVIHCRVLCQMTRGVHMIQYAALLVYIF</sequence>
<dbReference type="Proteomes" id="UP001164250">
    <property type="component" value="Chromosome 6"/>
</dbReference>
<evidence type="ECO:0000313" key="1">
    <source>
        <dbReference type="EMBL" id="KAJ0094511.1"/>
    </source>
</evidence>
<organism evidence="1 2">
    <name type="scientific">Pistacia atlantica</name>
    <dbReference type="NCBI Taxonomy" id="434234"/>
    <lineage>
        <taxon>Eukaryota</taxon>
        <taxon>Viridiplantae</taxon>
        <taxon>Streptophyta</taxon>
        <taxon>Embryophyta</taxon>
        <taxon>Tracheophyta</taxon>
        <taxon>Spermatophyta</taxon>
        <taxon>Magnoliopsida</taxon>
        <taxon>eudicotyledons</taxon>
        <taxon>Gunneridae</taxon>
        <taxon>Pentapetalae</taxon>
        <taxon>rosids</taxon>
        <taxon>malvids</taxon>
        <taxon>Sapindales</taxon>
        <taxon>Anacardiaceae</taxon>
        <taxon>Pistacia</taxon>
    </lineage>
</organism>
<name>A0ACC1B6D5_9ROSI</name>
<reference evidence="2" key="1">
    <citation type="journal article" date="2023" name="G3 (Bethesda)">
        <title>Genome assembly and association tests identify interacting loci associated with vigor, precocity, and sex in interspecific pistachio rootstocks.</title>
        <authorList>
            <person name="Palmer W."/>
            <person name="Jacygrad E."/>
            <person name="Sagayaradj S."/>
            <person name="Cavanaugh K."/>
            <person name="Han R."/>
            <person name="Bertier L."/>
            <person name="Beede B."/>
            <person name="Kafkas S."/>
            <person name="Golino D."/>
            <person name="Preece J."/>
            <person name="Michelmore R."/>
        </authorList>
    </citation>
    <scope>NUCLEOTIDE SEQUENCE [LARGE SCALE GENOMIC DNA]</scope>
</reference>
<proteinExistence type="predicted"/>